<dbReference type="EMBL" id="HG938353">
    <property type="protein sequence ID" value="CDN47121.1"/>
    <property type="molecule type" value="Genomic_DNA"/>
</dbReference>
<evidence type="ECO:0000313" key="4">
    <source>
        <dbReference type="Proteomes" id="UP000028181"/>
    </source>
</evidence>
<evidence type="ECO:0000256" key="1">
    <source>
        <dbReference type="ARBA" id="ARBA00022842"/>
    </source>
</evidence>
<dbReference type="RefSeq" id="WP_038585109.1">
    <property type="nucleotide sequence ID" value="NZ_HG938353.1"/>
</dbReference>
<gene>
    <name evidence="3" type="ORF">RG540_CH09320</name>
</gene>
<keyword evidence="4" id="KW-1185">Reference proteome</keyword>
<dbReference type="Proteomes" id="UP000028181">
    <property type="component" value="Chromosome I"/>
</dbReference>
<dbReference type="AlphaFoldDB" id="A0A068SMW5"/>
<dbReference type="PANTHER" id="PTHR35901">
    <property type="entry name" value="RIBONUCLEASE VAPC3"/>
    <property type="match status" value="1"/>
</dbReference>
<dbReference type="CDD" id="cd09873">
    <property type="entry name" value="PIN_Pae0151-like"/>
    <property type="match status" value="1"/>
</dbReference>
<dbReference type="InterPro" id="IPR029060">
    <property type="entry name" value="PIN-like_dom_sf"/>
</dbReference>
<feature type="domain" description="PIN" evidence="2">
    <location>
        <begin position="5"/>
        <end position="121"/>
    </location>
</feature>
<dbReference type="Pfam" id="PF01850">
    <property type="entry name" value="PIN"/>
    <property type="match status" value="1"/>
</dbReference>
<sequence length="142" mass="15845">MTTFVVDASVVIKWVIQETGTSEALSLLDGNALIAPDLILVECANILWKKVRRRELSAVEAHFGARLIEGSDLQLREMLPILNASLELAIELDHPAYDCIYLALALKENLRFVTADESLIRKLRQSADKRLRDMAVSLSELA</sequence>
<evidence type="ECO:0000313" key="3">
    <source>
        <dbReference type="EMBL" id="CDN47121.1"/>
    </source>
</evidence>
<keyword evidence="1" id="KW-0460">Magnesium</keyword>
<dbReference type="KEGG" id="ngg:RG540_CH09320"/>
<accession>A0A068SMW5</accession>
<dbReference type="HOGENOM" id="CLU_121774_1_2_5"/>
<dbReference type="PATRIC" id="fig|1028800.3.peg.944"/>
<reference evidence="4" key="1">
    <citation type="journal article" date="2014" name="BMC Genomics">
        <title>Genome sequencing of two Neorhizobium galegae strains reveals a noeT gene responsible for the unusual acetylation of the nodulation factors.</title>
        <authorList>
            <person name="Osterman J."/>
            <person name="Marsh J."/>
            <person name="Laine P.K."/>
            <person name="Zeng Z."/>
            <person name="Alatalo E."/>
            <person name="Sullivan J.T."/>
            <person name="Young J.P."/>
            <person name="Thomas-Oates J."/>
            <person name="Paulin L."/>
            <person name="Lindstrom K."/>
        </authorList>
    </citation>
    <scope>NUCLEOTIDE SEQUENCE [LARGE SCALE GENOMIC DNA]</scope>
    <source>
        <strain evidence="4">HAMBI 540</strain>
    </source>
</reference>
<dbReference type="GeneID" id="24258061"/>
<dbReference type="PANTHER" id="PTHR35901:SF1">
    <property type="entry name" value="EXONUCLEASE VAPC9"/>
    <property type="match status" value="1"/>
</dbReference>
<dbReference type="SUPFAM" id="SSF88723">
    <property type="entry name" value="PIN domain-like"/>
    <property type="match status" value="1"/>
</dbReference>
<evidence type="ECO:0000259" key="2">
    <source>
        <dbReference type="Pfam" id="PF01850"/>
    </source>
</evidence>
<proteinExistence type="predicted"/>
<dbReference type="InterPro" id="IPR002716">
    <property type="entry name" value="PIN_dom"/>
</dbReference>
<protein>
    <submittedName>
        <fullName evidence="3">PilT protein, N-terminal</fullName>
    </submittedName>
</protein>
<organism evidence="3 4">
    <name type="scientific">Neorhizobium galegae bv. orientalis str. HAMBI 540</name>
    <dbReference type="NCBI Taxonomy" id="1028800"/>
    <lineage>
        <taxon>Bacteria</taxon>
        <taxon>Pseudomonadati</taxon>
        <taxon>Pseudomonadota</taxon>
        <taxon>Alphaproteobacteria</taxon>
        <taxon>Hyphomicrobiales</taxon>
        <taxon>Rhizobiaceae</taxon>
        <taxon>Rhizobium/Agrobacterium group</taxon>
        <taxon>Neorhizobium</taxon>
    </lineage>
</organism>
<dbReference type="Gene3D" id="3.40.50.1010">
    <property type="entry name" value="5'-nuclease"/>
    <property type="match status" value="1"/>
</dbReference>
<dbReference type="InterPro" id="IPR051619">
    <property type="entry name" value="TypeII_TA_RNase_PINc/VapC"/>
</dbReference>
<dbReference type="eggNOG" id="COG4113">
    <property type="taxonomic scope" value="Bacteria"/>
</dbReference>
<name>A0A068SMW5_NEOGA</name>
<dbReference type="InterPro" id="IPR044153">
    <property type="entry name" value="PIN_Pae0151-like"/>
</dbReference>
<dbReference type="OrthoDB" id="1524147at2"/>